<sequence length="105" mass="11802">MHCQLIKEFLALSLSLSVLSLFAPSCCPLFLRSGRKFRAFGRGEKLKEKGKPVSGLVRFLIRFSAVSLACWGSDRVCFRVSSTPYYLSTYHYYYLSSTLTDGGNV</sequence>
<organism evidence="2 3">
    <name type="scientific">Aspergillus tubingensis (strain CBS 134.48)</name>
    <dbReference type="NCBI Taxonomy" id="767770"/>
    <lineage>
        <taxon>Eukaryota</taxon>
        <taxon>Fungi</taxon>
        <taxon>Dikarya</taxon>
        <taxon>Ascomycota</taxon>
        <taxon>Pezizomycotina</taxon>
        <taxon>Eurotiomycetes</taxon>
        <taxon>Eurotiomycetidae</taxon>
        <taxon>Eurotiales</taxon>
        <taxon>Aspergillaceae</taxon>
        <taxon>Aspergillus</taxon>
        <taxon>Aspergillus subgen. Circumdati</taxon>
    </lineage>
</organism>
<proteinExistence type="predicted"/>
<dbReference type="Proteomes" id="UP000184304">
    <property type="component" value="Unassembled WGS sequence"/>
</dbReference>
<evidence type="ECO:0000313" key="2">
    <source>
        <dbReference type="EMBL" id="OJI88293.1"/>
    </source>
</evidence>
<name>A0A1L9NGB8_ASPTC</name>
<evidence type="ECO:0000313" key="3">
    <source>
        <dbReference type="Proteomes" id="UP000184304"/>
    </source>
</evidence>
<keyword evidence="1" id="KW-0732">Signal</keyword>
<dbReference type="AlphaFoldDB" id="A0A1L9NGB8"/>
<evidence type="ECO:0008006" key="4">
    <source>
        <dbReference type="Google" id="ProtNLM"/>
    </source>
</evidence>
<reference evidence="3" key="1">
    <citation type="journal article" date="2017" name="Genome Biol.">
        <title>Comparative genomics reveals high biological diversity and specific adaptations in the industrially and medically important fungal genus Aspergillus.</title>
        <authorList>
            <person name="de Vries R.P."/>
            <person name="Riley R."/>
            <person name="Wiebenga A."/>
            <person name="Aguilar-Osorio G."/>
            <person name="Amillis S."/>
            <person name="Uchima C.A."/>
            <person name="Anderluh G."/>
            <person name="Asadollahi M."/>
            <person name="Askin M."/>
            <person name="Barry K."/>
            <person name="Battaglia E."/>
            <person name="Bayram O."/>
            <person name="Benocci T."/>
            <person name="Braus-Stromeyer S.A."/>
            <person name="Caldana C."/>
            <person name="Canovas D."/>
            <person name="Cerqueira G.C."/>
            <person name="Chen F."/>
            <person name="Chen W."/>
            <person name="Choi C."/>
            <person name="Clum A."/>
            <person name="Dos Santos R.A."/>
            <person name="Damasio A.R."/>
            <person name="Diallinas G."/>
            <person name="Emri T."/>
            <person name="Fekete E."/>
            <person name="Flipphi M."/>
            <person name="Freyberg S."/>
            <person name="Gallo A."/>
            <person name="Gournas C."/>
            <person name="Habgood R."/>
            <person name="Hainaut M."/>
            <person name="Harispe M.L."/>
            <person name="Henrissat B."/>
            <person name="Hilden K.S."/>
            <person name="Hope R."/>
            <person name="Hossain A."/>
            <person name="Karabika E."/>
            <person name="Karaffa L."/>
            <person name="Karanyi Z."/>
            <person name="Krasevec N."/>
            <person name="Kuo A."/>
            <person name="Kusch H."/>
            <person name="LaButti K."/>
            <person name="Lagendijk E.L."/>
            <person name="Lapidus A."/>
            <person name="Levasseur A."/>
            <person name="Lindquist E."/>
            <person name="Lipzen A."/>
            <person name="Logrieco A.F."/>
            <person name="MacCabe A."/>
            <person name="Maekelae M.R."/>
            <person name="Malavazi I."/>
            <person name="Melin P."/>
            <person name="Meyer V."/>
            <person name="Mielnichuk N."/>
            <person name="Miskei M."/>
            <person name="Molnar A.P."/>
            <person name="Mule G."/>
            <person name="Ngan C.Y."/>
            <person name="Orejas M."/>
            <person name="Orosz E."/>
            <person name="Ouedraogo J.P."/>
            <person name="Overkamp K.M."/>
            <person name="Park H.-S."/>
            <person name="Perrone G."/>
            <person name="Piumi F."/>
            <person name="Punt P.J."/>
            <person name="Ram A.F."/>
            <person name="Ramon A."/>
            <person name="Rauscher S."/>
            <person name="Record E."/>
            <person name="Riano-Pachon D.M."/>
            <person name="Robert V."/>
            <person name="Roehrig J."/>
            <person name="Ruller R."/>
            <person name="Salamov A."/>
            <person name="Salih N.S."/>
            <person name="Samson R.A."/>
            <person name="Sandor E."/>
            <person name="Sanguinetti M."/>
            <person name="Schuetze T."/>
            <person name="Sepcic K."/>
            <person name="Shelest E."/>
            <person name="Sherlock G."/>
            <person name="Sophianopoulou V."/>
            <person name="Squina F.M."/>
            <person name="Sun H."/>
            <person name="Susca A."/>
            <person name="Todd R.B."/>
            <person name="Tsang A."/>
            <person name="Unkles S.E."/>
            <person name="van de Wiele N."/>
            <person name="van Rossen-Uffink D."/>
            <person name="Oliveira J.V."/>
            <person name="Vesth T.C."/>
            <person name="Visser J."/>
            <person name="Yu J.-H."/>
            <person name="Zhou M."/>
            <person name="Andersen M.R."/>
            <person name="Archer D.B."/>
            <person name="Baker S.E."/>
            <person name="Benoit I."/>
            <person name="Brakhage A.A."/>
            <person name="Braus G.H."/>
            <person name="Fischer R."/>
            <person name="Frisvad J.C."/>
            <person name="Goldman G.H."/>
            <person name="Houbraken J."/>
            <person name="Oakley B."/>
            <person name="Pocsi I."/>
            <person name="Scazzocchio C."/>
            <person name="Seiboth B."/>
            <person name="vanKuyk P.A."/>
            <person name="Wortman J."/>
            <person name="Dyer P.S."/>
            <person name="Grigoriev I.V."/>
        </authorList>
    </citation>
    <scope>NUCLEOTIDE SEQUENCE [LARGE SCALE GENOMIC DNA]</scope>
    <source>
        <strain evidence="3">CBS 134.48</strain>
    </source>
</reference>
<feature type="signal peptide" evidence="1">
    <location>
        <begin position="1"/>
        <end position="28"/>
    </location>
</feature>
<feature type="chain" id="PRO_5012159948" description="Secreted protein" evidence="1">
    <location>
        <begin position="29"/>
        <end position="105"/>
    </location>
</feature>
<protein>
    <recommendedName>
        <fullName evidence="4">Secreted protein</fullName>
    </recommendedName>
</protein>
<dbReference type="VEuPathDB" id="FungiDB:ASPTUDRAFT_51234"/>
<evidence type="ECO:0000256" key="1">
    <source>
        <dbReference type="SAM" id="SignalP"/>
    </source>
</evidence>
<gene>
    <name evidence="2" type="ORF">ASPTUDRAFT_51234</name>
</gene>
<accession>A0A1L9NGB8</accession>
<keyword evidence="3" id="KW-1185">Reference proteome</keyword>
<dbReference type="EMBL" id="KV878180">
    <property type="protein sequence ID" value="OJI88293.1"/>
    <property type="molecule type" value="Genomic_DNA"/>
</dbReference>